<comment type="caution">
    <text evidence="1">The sequence shown here is derived from an EMBL/GenBank/DDBJ whole genome shotgun (WGS) entry which is preliminary data.</text>
</comment>
<reference evidence="1 2" key="1">
    <citation type="submission" date="2024-07" db="EMBL/GenBank/DDBJ databases">
        <authorList>
            <person name="Kang M."/>
        </authorList>
    </citation>
    <scope>NUCLEOTIDE SEQUENCE [LARGE SCALE GENOMIC DNA]</scope>
    <source>
        <strain evidence="1 2">DFM31</strain>
    </source>
</reference>
<organism evidence="1 2">
    <name type="scientific">Meridianimarinicoccus marinus</name>
    <dbReference type="NCBI Taxonomy" id="3231483"/>
    <lineage>
        <taxon>Bacteria</taxon>
        <taxon>Pseudomonadati</taxon>
        <taxon>Pseudomonadota</taxon>
        <taxon>Alphaproteobacteria</taxon>
        <taxon>Rhodobacterales</taxon>
        <taxon>Paracoccaceae</taxon>
        <taxon>Meridianimarinicoccus</taxon>
    </lineage>
</organism>
<dbReference type="Proteomes" id="UP001553161">
    <property type="component" value="Unassembled WGS sequence"/>
</dbReference>
<dbReference type="InterPro" id="IPR045389">
    <property type="entry name" value="DUF6522"/>
</dbReference>
<dbReference type="EMBL" id="JBFBVU010000035">
    <property type="protein sequence ID" value="MEV8468656.1"/>
    <property type="molecule type" value="Genomic_DNA"/>
</dbReference>
<proteinExistence type="predicted"/>
<gene>
    <name evidence="1" type="ORF">AB0T83_17970</name>
</gene>
<protein>
    <submittedName>
        <fullName evidence="1">DUF6522 family protein</fullName>
    </submittedName>
</protein>
<accession>A0ABV3LAS2</accession>
<dbReference type="Pfam" id="PF20132">
    <property type="entry name" value="DUF6522"/>
    <property type="match status" value="1"/>
</dbReference>
<dbReference type="RefSeq" id="WP_366194617.1">
    <property type="nucleotide sequence ID" value="NZ_JBFBVU010000035.1"/>
</dbReference>
<sequence length="91" mass="9995">MKLEPTENGFEADPDDLARLFDRAPEEIRRMMQDGAMTCLVERGEGDDAGRFRVTLRDGVRRVRLVVDTLGNVLTTTRVPMAARSGGTGTG</sequence>
<name>A0ABV3LAS2_9RHOB</name>
<evidence type="ECO:0000313" key="2">
    <source>
        <dbReference type="Proteomes" id="UP001553161"/>
    </source>
</evidence>
<keyword evidence="2" id="KW-1185">Reference proteome</keyword>
<evidence type="ECO:0000313" key="1">
    <source>
        <dbReference type="EMBL" id="MEV8468656.1"/>
    </source>
</evidence>